<proteinExistence type="predicted"/>
<dbReference type="PANTHER" id="PTHR34580">
    <property type="match status" value="1"/>
</dbReference>
<evidence type="ECO:0000313" key="4">
    <source>
        <dbReference type="Proteomes" id="UP000237889"/>
    </source>
</evidence>
<dbReference type="PROSITE" id="PS52050">
    <property type="entry name" value="WYL"/>
    <property type="match status" value="1"/>
</dbReference>
<dbReference type="Pfam" id="PF13280">
    <property type="entry name" value="WYL"/>
    <property type="match status" value="1"/>
</dbReference>
<keyword evidence="4" id="KW-1185">Reference proteome</keyword>
<feature type="domain" description="Helix-turn-helix type 11" evidence="1">
    <location>
        <begin position="6"/>
        <end position="59"/>
    </location>
</feature>
<dbReference type="PANTHER" id="PTHR34580:SF3">
    <property type="entry name" value="PROTEIN PAFB"/>
    <property type="match status" value="1"/>
</dbReference>
<dbReference type="InterPro" id="IPR026881">
    <property type="entry name" value="WYL_dom"/>
</dbReference>
<dbReference type="Gene3D" id="1.10.10.10">
    <property type="entry name" value="Winged helix-like DNA-binding domain superfamily/Winged helix DNA-binding domain"/>
    <property type="match status" value="1"/>
</dbReference>
<sequence>MRPSDRLFQIIQILRRSRRPLTAEAIASELETSKRTIYRDISTLIGQRVPIRGEAGLGYVLEGGFDLPPLMLTSDEIEAAALGARWVQSRGDPALSRAAADLIAKLAAIVPEKLRDVALDPVSRTGPAWEPTEDRIDLARVRGWIHEGKKISLGYSDEQGRATQRILWPVAVGYFDSVRHLIAWCELRRDFRSFRTDRIASAEFLEERYPERPSVLRARWRKTIKEN</sequence>
<evidence type="ECO:0000259" key="1">
    <source>
        <dbReference type="Pfam" id="PF08279"/>
    </source>
</evidence>
<accession>A0A2S0N8P7</accession>
<dbReference type="InterPro" id="IPR036390">
    <property type="entry name" value="WH_DNA-bd_sf"/>
</dbReference>
<dbReference type="AlphaFoldDB" id="A0A2S0N8P7"/>
<name>A0A2S0N8P7_9HYPH</name>
<dbReference type="OrthoDB" id="9807255at2"/>
<protein>
    <submittedName>
        <fullName evidence="3">YafY family transcriptional regulator</fullName>
    </submittedName>
</protein>
<dbReference type="SUPFAM" id="SSF46785">
    <property type="entry name" value="Winged helix' DNA-binding domain"/>
    <property type="match status" value="1"/>
</dbReference>
<dbReference type="KEGG" id="phr:C6569_05385"/>
<feature type="domain" description="WYL" evidence="2">
    <location>
        <begin position="138"/>
        <end position="203"/>
    </location>
</feature>
<dbReference type="Pfam" id="PF08279">
    <property type="entry name" value="HTH_11"/>
    <property type="match status" value="1"/>
</dbReference>
<dbReference type="InterPro" id="IPR013196">
    <property type="entry name" value="HTH_11"/>
</dbReference>
<dbReference type="InterPro" id="IPR036388">
    <property type="entry name" value="WH-like_DNA-bd_sf"/>
</dbReference>
<organism evidence="3 4">
    <name type="scientific">Phreatobacter cathodiphilus</name>
    <dbReference type="NCBI Taxonomy" id="1868589"/>
    <lineage>
        <taxon>Bacteria</taxon>
        <taxon>Pseudomonadati</taxon>
        <taxon>Pseudomonadota</taxon>
        <taxon>Alphaproteobacteria</taxon>
        <taxon>Hyphomicrobiales</taxon>
        <taxon>Phreatobacteraceae</taxon>
        <taxon>Phreatobacter</taxon>
    </lineage>
</organism>
<gene>
    <name evidence="3" type="ORF">C6569_05385</name>
</gene>
<dbReference type="RefSeq" id="WP_106747870.1">
    <property type="nucleotide sequence ID" value="NZ_CP027668.1"/>
</dbReference>
<dbReference type="Proteomes" id="UP000237889">
    <property type="component" value="Chromosome"/>
</dbReference>
<dbReference type="InterPro" id="IPR051534">
    <property type="entry name" value="CBASS_pafABC_assoc_protein"/>
</dbReference>
<evidence type="ECO:0000313" key="3">
    <source>
        <dbReference type="EMBL" id="AVO44540.1"/>
    </source>
</evidence>
<evidence type="ECO:0000259" key="2">
    <source>
        <dbReference type="Pfam" id="PF13280"/>
    </source>
</evidence>
<reference evidence="3 4" key="1">
    <citation type="submission" date="2018-03" db="EMBL/GenBank/DDBJ databases">
        <title>Genome sequencing of Phreatobacter sp.</title>
        <authorList>
            <person name="Kim S.-J."/>
            <person name="Heo J."/>
            <person name="Kwon S.-W."/>
        </authorList>
    </citation>
    <scope>NUCLEOTIDE SEQUENCE [LARGE SCALE GENOMIC DNA]</scope>
    <source>
        <strain evidence="3 4">S-12</strain>
    </source>
</reference>
<dbReference type="EMBL" id="CP027668">
    <property type="protein sequence ID" value="AVO44540.1"/>
    <property type="molecule type" value="Genomic_DNA"/>
</dbReference>